<evidence type="ECO:0000313" key="1">
    <source>
        <dbReference type="EMBL" id="PQQ13173.1"/>
    </source>
</evidence>
<proteinExistence type="predicted"/>
<protein>
    <submittedName>
        <fullName evidence="1">Uncharacterized protein</fullName>
    </submittedName>
</protein>
<name>A0A314Z3F2_PRUYE</name>
<keyword evidence="2" id="KW-1185">Reference proteome</keyword>
<dbReference type="AlphaFoldDB" id="A0A314Z3F2"/>
<gene>
    <name evidence="1" type="ORF">Pyn_19933</name>
</gene>
<organism evidence="1 2">
    <name type="scientific">Prunus yedoensis var. nudiflora</name>
    <dbReference type="NCBI Taxonomy" id="2094558"/>
    <lineage>
        <taxon>Eukaryota</taxon>
        <taxon>Viridiplantae</taxon>
        <taxon>Streptophyta</taxon>
        <taxon>Embryophyta</taxon>
        <taxon>Tracheophyta</taxon>
        <taxon>Spermatophyta</taxon>
        <taxon>Magnoliopsida</taxon>
        <taxon>eudicotyledons</taxon>
        <taxon>Gunneridae</taxon>
        <taxon>Pentapetalae</taxon>
        <taxon>rosids</taxon>
        <taxon>fabids</taxon>
        <taxon>Rosales</taxon>
        <taxon>Rosaceae</taxon>
        <taxon>Amygdaloideae</taxon>
        <taxon>Amygdaleae</taxon>
        <taxon>Prunus</taxon>
    </lineage>
</organism>
<reference evidence="1 2" key="1">
    <citation type="submission" date="2018-02" db="EMBL/GenBank/DDBJ databases">
        <title>Draft genome of wild Prunus yedoensis var. nudiflora.</title>
        <authorList>
            <person name="Baek S."/>
            <person name="Kim J.-H."/>
            <person name="Choi K."/>
            <person name="Kim G.-B."/>
            <person name="Cho A."/>
            <person name="Jang H."/>
            <person name="Shin C.-H."/>
            <person name="Yu H.-J."/>
            <person name="Mun J.-H."/>
        </authorList>
    </citation>
    <scope>NUCLEOTIDE SEQUENCE [LARGE SCALE GENOMIC DNA]</scope>
    <source>
        <strain evidence="2">cv. Jeju island</strain>
        <tissue evidence="1">Leaf</tissue>
    </source>
</reference>
<dbReference type="EMBL" id="PJQY01000313">
    <property type="protein sequence ID" value="PQQ13173.1"/>
    <property type="molecule type" value="Genomic_DNA"/>
</dbReference>
<comment type="caution">
    <text evidence="1">The sequence shown here is derived from an EMBL/GenBank/DDBJ whole genome shotgun (WGS) entry which is preliminary data.</text>
</comment>
<sequence>MEAKLRGSMEPVVGLCDVLRVVSANRVSNRARDLVNPSLCCRQPSAGRDSTTGAATLLNAAAAGPWWPDGGSPPIHHRQQAVIGCVISRLVARKGTPIDSGHAGAGPVEYFGPLEV</sequence>
<dbReference type="Proteomes" id="UP000250321">
    <property type="component" value="Unassembled WGS sequence"/>
</dbReference>
<evidence type="ECO:0000313" key="2">
    <source>
        <dbReference type="Proteomes" id="UP000250321"/>
    </source>
</evidence>
<accession>A0A314Z3F2</accession>